<feature type="active site" description="O-(5'-phospho-DNA)-tyrosine intermediate" evidence="12">
    <location>
        <position position="173"/>
    </location>
</feature>
<feature type="compositionally biased region" description="Polar residues" evidence="13">
    <location>
        <begin position="65"/>
        <end position="80"/>
    </location>
</feature>
<dbReference type="CDD" id="cd00223">
    <property type="entry name" value="TOPRIM_TopoIIB_SPO"/>
    <property type="match status" value="1"/>
</dbReference>
<dbReference type="GO" id="GO:0005524">
    <property type="term" value="F:ATP binding"/>
    <property type="evidence" value="ECO:0007669"/>
    <property type="project" value="InterPro"/>
</dbReference>
<evidence type="ECO:0000313" key="17">
    <source>
        <dbReference type="Proteomes" id="UP000053097"/>
    </source>
</evidence>
<keyword evidence="10 12" id="KW-0413">Isomerase</keyword>
<evidence type="ECO:0000256" key="9">
    <source>
        <dbReference type="ARBA" id="ARBA00023125"/>
    </source>
</evidence>
<dbReference type="EMBL" id="KK107293">
    <property type="protein sequence ID" value="EZA53372.1"/>
    <property type="molecule type" value="Genomic_DNA"/>
</dbReference>
<keyword evidence="9 12" id="KW-0238">DNA-binding</keyword>
<accession>A0A026WBA2</accession>
<evidence type="ECO:0000256" key="10">
    <source>
        <dbReference type="ARBA" id="ARBA00023235"/>
    </source>
</evidence>
<evidence type="ECO:0000256" key="2">
    <source>
        <dbReference type="ARBA" id="ARBA00001946"/>
    </source>
</evidence>
<dbReference type="PANTHER" id="PTHR10848:SF0">
    <property type="entry name" value="MEIOTIC RECOMBINATION PROTEIN SPO11"/>
    <property type="match status" value="1"/>
</dbReference>
<dbReference type="InterPro" id="IPR013049">
    <property type="entry name" value="Spo11/TopoVI_A_N"/>
</dbReference>
<comment type="subcellular location">
    <subcellularLocation>
        <location evidence="3">Nucleus</location>
    </subcellularLocation>
</comment>
<proteinExistence type="inferred from homology"/>
<feature type="compositionally biased region" description="Low complexity" evidence="13">
    <location>
        <begin position="99"/>
        <end position="113"/>
    </location>
</feature>
<dbReference type="GO" id="GO:0042138">
    <property type="term" value="P:meiotic DNA double-strand break formation"/>
    <property type="evidence" value="ECO:0007669"/>
    <property type="project" value="InterPro"/>
</dbReference>
<dbReference type="OrthoDB" id="5377392at2759"/>
<feature type="domain" description="Spo11/DNA topoisomerase VI subunit A N-terminal" evidence="14">
    <location>
        <begin position="145"/>
        <end position="209"/>
    </location>
</feature>
<feature type="compositionally biased region" description="Acidic residues" evidence="13">
    <location>
        <begin position="114"/>
        <end position="127"/>
    </location>
</feature>
<dbReference type="AlphaFoldDB" id="A0A026WBA2"/>
<dbReference type="InterPro" id="IPR036078">
    <property type="entry name" value="Spo11/TopoVI_A_sf"/>
</dbReference>
<evidence type="ECO:0000313" key="16">
    <source>
        <dbReference type="EMBL" id="EZA53372.1"/>
    </source>
</evidence>
<dbReference type="STRING" id="2015173.A0A026WBA2"/>
<dbReference type="Pfam" id="PF21180">
    <property type="entry name" value="TOP6A-Spo11_Toprim"/>
    <property type="match status" value="1"/>
</dbReference>
<dbReference type="OMA" id="CNVKWIG"/>
<dbReference type="GO" id="GO:0000706">
    <property type="term" value="P:meiotic DNA double-strand break processing"/>
    <property type="evidence" value="ECO:0007669"/>
    <property type="project" value="TreeGrafter"/>
</dbReference>
<evidence type="ECO:0000256" key="6">
    <source>
        <dbReference type="ARBA" id="ARBA00022723"/>
    </source>
</evidence>
<comment type="similarity">
    <text evidence="4 12">Belongs to the TOP6A family.</text>
</comment>
<dbReference type="PRINTS" id="PR01550">
    <property type="entry name" value="TOP6AFAMILY"/>
</dbReference>
<dbReference type="GO" id="GO:0003918">
    <property type="term" value="F:DNA topoisomerase type II (double strand cut, ATP-hydrolyzing) activity"/>
    <property type="evidence" value="ECO:0007669"/>
    <property type="project" value="UniProtKB-UniRule"/>
</dbReference>
<dbReference type="GO" id="GO:0003677">
    <property type="term" value="F:DNA binding"/>
    <property type="evidence" value="ECO:0007669"/>
    <property type="project" value="UniProtKB-UniRule"/>
</dbReference>
<gene>
    <name evidence="16" type="ORF">X777_06453</name>
</gene>
<comment type="cofactor">
    <cofactor evidence="2">
        <name>Mg(2+)</name>
        <dbReference type="ChEBI" id="CHEBI:18420"/>
    </cofactor>
</comment>
<dbReference type="GO" id="GO:0046872">
    <property type="term" value="F:metal ion binding"/>
    <property type="evidence" value="ECO:0007669"/>
    <property type="project" value="UniProtKB-KW"/>
</dbReference>
<dbReference type="Pfam" id="PF04406">
    <property type="entry name" value="TP6A_N"/>
    <property type="match status" value="1"/>
</dbReference>
<evidence type="ECO:0000256" key="3">
    <source>
        <dbReference type="ARBA" id="ARBA00004123"/>
    </source>
</evidence>
<dbReference type="PROSITE" id="PS52041">
    <property type="entry name" value="TOPO_IIB"/>
    <property type="match status" value="1"/>
</dbReference>
<evidence type="ECO:0000259" key="15">
    <source>
        <dbReference type="Pfam" id="PF21180"/>
    </source>
</evidence>
<feature type="region of interest" description="Disordered" evidence="13">
    <location>
        <begin position="60"/>
        <end position="130"/>
    </location>
</feature>
<keyword evidence="6" id="KW-0479">Metal-binding</keyword>
<dbReference type="Gene3D" id="3.40.1360.10">
    <property type="match status" value="1"/>
</dbReference>
<dbReference type="InterPro" id="IPR034136">
    <property type="entry name" value="TOPRIM_Topo6A/Spo11"/>
</dbReference>
<dbReference type="InterPro" id="IPR036388">
    <property type="entry name" value="WH-like_DNA-bd_sf"/>
</dbReference>
<keyword evidence="7" id="KW-0460">Magnesium</keyword>
<dbReference type="GO" id="GO:0000228">
    <property type="term" value="C:nuclear chromosome"/>
    <property type="evidence" value="ECO:0007669"/>
    <property type="project" value="TreeGrafter"/>
</dbReference>
<name>A0A026WBA2_OOCBI</name>
<keyword evidence="17" id="KW-1185">Reference proteome</keyword>
<sequence length="427" mass="47920">MSKANKLFQQQELASIANKSRVQEKRIDIPIVDNKEFRMDLISRIENVTLKIIEQLSTGRPPRISYSSKQSVTVESSLPQENVYPGYSQSTDTDRDTMSFDSSSDTMSFNSPSDFDEEQDTDEEDDTQCSGETTVDFARKRSRNKFTLMAMIMAEAHYLLLTNTTKTRRSFYYDLKNETTEYLVPNQIYVDRALNSVANLLECAPWNLQLLATNKGLVAGNITITLVDSQVINCSIPEGVEIPQIISNVTSISVKANFVLVIEKDAAFQKLLQENCPRVLNCILVTGKGYPDVSTRMLVKMLSEKMDLPIYIVVDADPFGVEIMLIYRFGSSALSKENESLACHNARWLGIHPSELIDLGAKTISLTEADLAKLRSIEGRSYVNEAISKQLSILRNGKAEIEAISSFAKNFLTGTYLPYKIDSHDHI</sequence>
<evidence type="ECO:0000256" key="4">
    <source>
        <dbReference type="ARBA" id="ARBA00006559"/>
    </source>
</evidence>
<dbReference type="InterPro" id="IPR013048">
    <property type="entry name" value="Meiotic_Spo11"/>
</dbReference>
<evidence type="ECO:0000256" key="7">
    <source>
        <dbReference type="ARBA" id="ARBA00022842"/>
    </source>
</evidence>
<dbReference type="PRINTS" id="PR01551">
    <property type="entry name" value="SPO11HOMOLOG"/>
</dbReference>
<evidence type="ECO:0000259" key="14">
    <source>
        <dbReference type="Pfam" id="PF04406"/>
    </source>
</evidence>
<feature type="domain" description="Topoisomerase 6 subunit A/Spo11 TOPRIM" evidence="15">
    <location>
        <begin position="258"/>
        <end position="421"/>
    </location>
</feature>
<dbReference type="SUPFAM" id="SSF56726">
    <property type="entry name" value="DNA topoisomerase IV, alpha subunit"/>
    <property type="match status" value="1"/>
</dbReference>
<dbReference type="PANTHER" id="PTHR10848">
    <property type="entry name" value="MEIOTIC RECOMBINATION PROTEIN SPO11"/>
    <property type="match status" value="1"/>
</dbReference>
<dbReference type="Gene3D" id="1.10.10.10">
    <property type="entry name" value="Winged helix-like DNA-binding domain superfamily/Winged helix DNA-binding domain"/>
    <property type="match status" value="1"/>
</dbReference>
<evidence type="ECO:0000256" key="8">
    <source>
        <dbReference type="ARBA" id="ARBA00023029"/>
    </source>
</evidence>
<dbReference type="Proteomes" id="UP000053097">
    <property type="component" value="Unassembled WGS sequence"/>
</dbReference>
<organism evidence="16 17">
    <name type="scientific">Ooceraea biroi</name>
    <name type="common">Clonal raider ant</name>
    <name type="synonym">Cerapachys biroi</name>
    <dbReference type="NCBI Taxonomy" id="2015173"/>
    <lineage>
        <taxon>Eukaryota</taxon>
        <taxon>Metazoa</taxon>
        <taxon>Ecdysozoa</taxon>
        <taxon>Arthropoda</taxon>
        <taxon>Hexapoda</taxon>
        <taxon>Insecta</taxon>
        <taxon>Pterygota</taxon>
        <taxon>Neoptera</taxon>
        <taxon>Endopterygota</taxon>
        <taxon>Hymenoptera</taxon>
        <taxon>Apocrita</taxon>
        <taxon>Aculeata</taxon>
        <taxon>Formicoidea</taxon>
        <taxon>Formicidae</taxon>
        <taxon>Dorylinae</taxon>
        <taxon>Ooceraea</taxon>
    </lineage>
</organism>
<evidence type="ECO:0000256" key="1">
    <source>
        <dbReference type="ARBA" id="ARBA00000185"/>
    </source>
</evidence>
<keyword evidence="11" id="KW-0539">Nucleus</keyword>
<evidence type="ECO:0000256" key="12">
    <source>
        <dbReference type="PROSITE-ProRule" id="PRU01385"/>
    </source>
</evidence>
<evidence type="ECO:0000256" key="5">
    <source>
        <dbReference type="ARBA" id="ARBA00012895"/>
    </source>
</evidence>
<protein>
    <recommendedName>
        <fullName evidence="5">DNA topoisomerase (ATP-hydrolyzing)</fullName>
        <ecNumber evidence="5">5.6.2.2</ecNumber>
    </recommendedName>
</protein>
<comment type="catalytic activity">
    <reaction evidence="1 12">
        <text>ATP-dependent breakage, passage and rejoining of double-stranded DNA.</text>
        <dbReference type="EC" id="5.6.2.2"/>
    </reaction>
</comment>
<keyword evidence="8 12" id="KW-0799">Topoisomerase</keyword>
<dbReference type="GO" id="GO:0007131">
    <property type="term" value="P:reciprocal meiotic recombination"/>
    <property type="evidence" value="ECO:0007669"/>
    <property type="project" value="TreeGrafter"/>
</dbReference>
<dbReference type="InterPro" id="IPR002815">
    <property type="entry name" value="Spo11/TopoVI_A"/>
</dbReference>
<evidence type="ECO:0000256" key="11">
    <source>
        <dbReference type="ARBA" id="ARBA00023242"/>
    </source>
</evidence>
<reference evidence="16 17" key="1">
    <citation type="journal article" date="2014" name="Curr. Biol.">
        <title>The genome of the clonal raider ant Cerapachys biroi.</title>
        <authorList>
            <person name="Oxley P.R."/>
            <person name="Ji L."/>
            <person name="Fetter-Pruneda I."/>
            <person name="McKenzie S.K."/>
            <person name="Li C."/>
            <person name="Hu H."/>
            <person name="Zhang G."/>
            <person name="Kronauer D.J."/>
        </authorList>
    </citation>
    <scope>NUCLEOTIDE SEQUENCE [LARGE SCALE GENOMIC DNA]</scope>
</reference>
<dbReference type="EC" id="5.6.2.2" evidence="5"/>
<evidence type="ECO:0000256" key="13">
    <source>
        <dbReference type="SAM" id="MobiDB-lite"/>
    </source>
</evidence>